<dbReference type="PANTHER" id="PTHR23159:SF60">
    <property type="entry name" value="SPINDLE ASSEMBLY ABNORMAL PROTEIN 4"/>
    <property type="match status" value="1"/>
</dbReference>
<feature type="region of interest" description="Disordered" evidence="2">
    <location>
        <begin position="1905"/>
        <end position="1935"/>
    </location>
</feature>
<keyword evidence="3" id="KW-0732">Signal</keyword>
<feature type="coiled-coil region" evidence="1">
    <location>
        <begin position="624"/>
        <end position="668"/>
    </location>
</feature>
<feature type="region of interest" description="Disordered" evidence="2">
    <location>
        <begin position="1753"/>
        <end position="1882"/>
    </location>
</feature>
<dbReference type="Proteomes" id="UP001162640">
    <property type="component" value="Unassembled WGS sequence"/>
</dbReference>
<feature type="compositionally biased region" description="Polar residues" evidence="2">
    <location>
        <begin position="1135"/>
        <end position="1147"/>
    </location>
</feature>
<dbReference type="PANTHER" id="PTHR23159">
    <property type="entry name" value="CENTROSOMAL PROTEIN 2"/>
    <property type="match status" value="1"/>
</dbReference>
<feature type="compositionally biased region" description="Basic and acidic residues" evidence="2">
    <location>
        <begin position="1841"/>
        <end position="1855"/>
    </location>
</feature>
<dbReference type="EMBL" id="BLQM01000350">
    <property type="protein sequence ID" value="GMH84866.1"/>
    <property type="molecule type" value="Genomic_DNA"/>
</dbReference>
<name>A0A9W7B652_9STRA</name>
<feature type="region of interest" description="Disordered" evidence="2">
    <location>
        <begin position="2589"/>
        <end position="2619"/>
    </location>
</feature>
<evidence type="ECO:0000256" key="3">
    <source>
        <dbReference type="SAM" id="SignalP"/>
    </source>
</evidence>
<feature type="coiled-coil region" evidence="1">
    <location>
        <begin position="2378"/>
        <end position="2405"/>
    </location>
</feature>
<protein>
    <submittedName>
        <fullName evidence="4">Uncharacterized protein</fullName>
    </submittedName>
</protein>
<reference evidence="5" key="1">
    <citation type="journal article" date="2023" name="Commun. Biol.">
        <title>Genome analysis of Parmales, the sister group of diatoms, reveals the evolutionary specialization of diatoms from phago-mixotrophs to photoautotrophs.</title>
        <authorList>
            <person name="Ban H."/>
            <person name="Sato S."/>
            <person name="Yoshikawa S."/>
            <person name="Yamada K."/>
            <person name="Nakamura Y."/>
            <person name="Ichinomiya M."/>
            <person name="Sato N."/>
            <person name="Blanc-Mathieu R."/>
            <person name="Endo H."/>
            <person name="Kuwata A."/>
            <person name="Ogata H."/>
        </authorList>
    </citation>
    <scope>NUCLEOTIDE SEQUENCE [LARGE SCALE GENOMIC DNA]</scope>
</reference>
<feature type="coiled-coil region" evidence="1">
    <location>
        <begin position="956"/>
        <end position="987"/>
    </location>
</feature>
<comment type="caution">
    <text evidence="4">The sequence shown here is derived from an EMBL/GenBank/DDBJ whole genome shotgun (WGS) entry which is preliminary data.</text>
</comment>
<accession>A0A9W7B652</accession>
<feature type="compositionally biased region" description="Pro residues" evidence="2">
    <location>
        <begin position="2280"/>
        <end position="2292"/>
    </location>
</feature>
<feature type="coiled-coil region" evidence="1">
    <location>
        <begin position="2307"/>
        <end position="2334"/>
    </location>
</feature>
<evidence type="ECO:0000313" key="4">
    <source>
        <dbReference type="EMBL" id="GMH84866.1"/>
    </source>
</evidence>
<feature type="coiled-coil region" evidence="1">
    <location>
        <begin position="571"/>
        <end position="598"/>
    </location>
</feature>
<feature type="compositionally biased region" description="Basic and acidic residues" evidence="2">
    <location>
        <begin position="1336"/>
        <end position="1345"/>
    </location>
</feature>
<feature type="coiled-coil region" evidence="1">
    <location>
        <begin position="2023"/>
        <end position="2232"/>
    </location>
</feature>
<feature type="coiled-coil region" evidence="1">
    <location>
        <begin position="449"/>
        <end position="518"/>
    </location>
</feature>
<evidence type="ECO:0000256" key="1">
    <source>
        <dbReference type="SAM" id="Coils"/>
    </source>
</evidence>
<dbReference type="Gene3D" id="1.10.287.1490">
    <property type="match status" value="3"/>
</dbReference>
<keyword evidence="1" id="KW-0175">Coiled coil</keyword>
<gene>
    <name evidence="4" type="ORF">TL16_g10052</name>
</gene>
<feature type="region of interest" description="Disordered" evidence="2">
    <location>
        <begin position="3012"/>
        <end position="3038"/>
    </location>
</feature>
<feature type="region of interest" description="Disordered" evidence="2">
    <location>
        <begin position="1135"/>
        <end position="1186"/>
    </location>
</feature>
<feature type="coiled-coil region" evidence="1">
    <location>
        <begin position="1455"/>
        <end position="1557"/>
    </location>
</feature>
<feature type="coiled-coil region" evidence="1">
    <location>
        <begin position="2739"/>
        <end position="2897"/>
    </location>
</feature>
<evidence type="ECO:0000313" key="5">
    <source>
        <dbReference type="Proteomes" id="UP001162640"/>
    </source>
</evidence>
<feature type="coiled-coil region" evidence="1">
    <location>
        <begin position="1682"/>
        <end position="1733"/>
    </location>
</feature>
<feature type="signal peptide" evidence="3">
    <location>
        <begin position="1"/>
        <end position="16"/>
    </location>
</feature>
<feature type="region of interest" description="Disordered" evidence="2">
    <location>
        <begin position="1325"/>
        <end position="1345"/>
    </location>
</feature>
<feature type="compositionally biased region" description="Low complexity" evidence="2">
    <location>
        <begin position="1907"/>
        <end position="1921"/>
    </location>
</feature>
<feature type="compositionally biased region" description="Basic and acidic residues" evidence="2">
    <location>
        <begin position="2589"/>
        <end position="2604"/>
    </location>
</feature>
<feature type="coiled-coil region" evidence="1">
    <location>
        <begin position="1950"/>
        <end position="1991"/>
    </location>
</feature>
<feature type="region of interest" description="Disordered" evidence="2">
    <location>
        <begin position="2672"/>
        <end position="2693"/>
    </location>
</feature>
<feature type="chain" id="PRO_5040867412" evidence="3">
    <location>
        <begin position="17"/>
        <end position="3308"/>
    </location>
</feature>
<feature type="compositionally biased region" description="Basic and acidic residues" evidence="2">
    <location>
        <begin position="1756"/>
        <end position="1834"/>
    </location>
</feature>
<sequence length="3308" mass="376025">MSSSLLLLRTHLLSLTLQPPTFFWSYYSKQIEHLGDVTREVLSDFLPIVVTIENITTETPEQSTPIINYITYTLLNTLTSESFSLYGLRSTVELYEPQYDLTELDAGLRIVSTLIRSYINTVQTTITYKEEDEPVRELSPPQSSPPQPLPYDLETFIQNSTDNIIKTADGTAEFMLKTALKPRYIDEENVSPGLQALTLETLGNSVAELRGKSRSLKETEDDLNYLKNILIDNKKEFEECKQDLLRERKELEVLKSDKLHLEHNLNVKSSDLEKAEESNITLQSYVEGLNVRLGKEKGELANLNGDHVELVSKYEHLEVTSKKRISELIEEVERIKGETEVKGDRELEGIKGMYRREVLELKGEIEKERKSRIEWEDKGVISVRSSSEHQRLKVLSDQELERVNNVNSELREELKSNKSRIGEFEIIVSRITSECDDHKIKAEKEFELRVGLEKRLESLTLEYNTLNSSSNESNILLATLKSKSNNSELLNKDFTIKLEKIEEEMRRVRKEGDEWGREKVRVERVNVGLSEDLKNSHASLERLKNVDSDLQFQSRSKVKLAELLEDSKSSLKTSEGLNESLNMKLKKFEDEKKGSEDLISNGIDELKVVKRELETSQKSEENFKRLLSNSLKNEEIKSTKLEEREEEVKRLKERVQEVERNFKGKDGELEEMVRVNNRYMGSIKSLSSEKDELTEIVTSQLSSLKSLRIEKDKFEESDLKSSRIIKDLECELEILKTIKSQIRTVESEKDTIESELNIKVKKINSEVITFSVLVEELKEDLKEKVGVISSLNDVVRKGEVEMREGRRREEKGREVGDNLKEKVISKENEIDRLSTSHSFTLENLKSNHSSEMIEIEKSHLQEIKRLEDEKERELNRKNQISEGEKKRLEEEIRRVSAGAEDFESSLKSTIDTLNEQVSILNISNLSLEDSLSNEKSKRKEERRKSNESLLDFESGFEKKEREYESVIRELEVEKENFKSKYRDTSNENSSNITQLQTDNANLITSNHFLQTSNSTLISRVKKNASTIIILSWKTARALYKLENTLKENQRLTTAMELQPETEGDLESLKRDNRVLKQRLMVAEDRVENKDVTFTGKLMQQENSKLLEEIEGLKKELDEVENRVVRGWSDRVTQLESSVSTSKSNAKNLQDEKERIKEDKERAEKQFQDASKEKKKRDSEFKKMEKEKMEEIQEMKLEVKRIEEALSSEKAKLENQLRVKNRDCTILNSEINALKLEGKGMERKGEEKVKETERIIEGLRDSIRLKESDLQEKSKDTERIISGLKSDLRLKEKDLEEKSRDLERVVEGLREEGREGERRIEELKEKVNSLSKSADSNSRDSSRTIETLRMEVNSLEKSADSKNRDSERKIETLNSKISTLEKSASSNTRDSSRTIETLNFKIKSLEKSAPTSTSTAERSIETLNAKILDLEKSSDANTRESKRSSDALIEEVKALEKSADSNNRDSERTIEAMREEASTAASTTSLTIESLNAKIKSLEKSATSNTRDSARTIETLNAKIKSLEKSASTAASAASRTIETLENEISSLKNETSSLKNETSSLNSKIAALTKSASTAASTASHTIEALKLEVKSTINESGELEDEVDRLKRSLLTLSSTNSDLSSTIESTTSVTTTTIKDLKKNNAALDQDIKYLKKEIRDILESSKSDVERFETYLHQKEQSISNLQASKTKSSNEIKRLEDKVREIQRKLVQAEEANESLERKSKDLELETKSSLSKALSENSQTTLKLTSLTRELSSRDNEKRSHLEKLNRVKEDNERMDRKIREVERDVDQSTHENQRLKDEMREKEREVEREMSENMRLKEEMREKEREVDQSISENQRLKDELRSKERDVDQSISENQRLKDELRSNQNRSTSASASTFTSNITNIDSRQISLLKSEIDALKQQQNQTQTQSTPIQQPRNPHPTPTTSRTPIHNIFDYGNVYVEQLKHLQEELDKERLRSNQLDKKNKNLKNEDERLQKTLNSTQTSISTLTNTLNQSHVQISSLNSNLSEAKSRIFQLQTAISEKEAAIHLLDRAREETASKVARLIENNAELIVDKKELGERVDELRKKVREDSSRIEKMSDTDAKLERETKENVKIRDQLKTLEDEFEALKDAKCRFEKFSKDKTKCLEKITTLEQQLEAKETDFEKVRLKMKLERTETFIIMEEAEVKFEQSQRVVKSTERKLKLVEEDLAGYKSEAGELRAALETAREELRKMEVKRIMEEDELAKANLLIESLQSRSETVGSIDSDELDSLKKQNASLLKDLQDAKTTPIPVPTPTPTPTPPTTTNSNSTTERERELNDATMTNEMLEERIEELEDAAKDDIKTMAGELSESVMEEAAVDRMKEIIEAEFEKEKSAIMVDLEAARRAAFGRNSELKDAKEKIEELEESVDTKDGEIVYLKSQFSKIEVAKQSLQATVEMGETGVSELHSELEIVRCVVDRLEEEKKFLHLNNSSLNATLTSLQQSLSEEKEKFDLARSELLGVEEVRATIEKDFYGLKNEKMKLEQQIQQHEADKSKLKATVALLEAAASENEEGWIQERRSLEIELETSTHTLDQLRQKKSSLESDVLSERELNGALEEKMDSLNDEKRKSHESVQSSERALADADKTAELESARADALEIEVAKLKKSLESESLKEEQINRLESELGRVKEFIAKKMKDSEEEKRSSIAKKEEASKSAEFEANRADGLATEVVRLKNIAKKADEWMASANTNLARLDAEKSTSAAEVVKLTAEIQSLSAEIQSLKTEAATNMSWVETLKKEKEELENVRNTLSSSSTSTTETLNSEIAILKTNSANAEKFLAEANAALTELQTNRDAAVEKLTSEIDSLKKINAAETNKLATEIEQLKSNASAADTWMAAANENLAALESEKEELLKKLNESTSSSSTTSTEITRLQAEIQTLKTNGSKAEEWMNASADNIGELETEIQTLKENAVQSDAWMAQASAAMDDLEKEHDAAMCKVKETAEGALEGKQKRVAELEAELEKLKTFVKKKMQEAEELKRRSLDNESEADNTAELESQRADNLAKENEQLLKRLENLTNLVESGSVTGLESVSSHITTESSMARESPLFRKNEDSKTLVKALTQIPKSVTLDEDDAVDSVNPAANLFDAEREQQHLEQEEMVEELTSTVESLMADREDMLAETVGLLEACKAECAIASEAESARVRQEALSLILKVKGKWIQDGKNNLMNFAVAVGVRVEVMRAFMKWRVNIERQRRVTIGKKFVMSMNDAKGELGLLAARSPVVSKPARNPFEALVDEEARGGEDGAEAPPPLSIDGLVGAGVGAPVSATV</sequence>
<feature type="compositionally biased region" description="Basic and acidic residues" evidence="2">
    <location>
        <begin position="1148"/>
        <end position="1186"/>
    </location>
</feature>
<feature type="coiled-coil region" evidence="1">
    <location>
        <begin position="856"/>
        <end position="905"/>
    </location>
</feature>
<proteinExistence type="predicted"/>
<organism evidence="4 5">
    <name type="scientific">Triparma laevis f. inornata</name>
    <dbReference type="NCBI Taxonomy" id="1714386"/>
    <lineage>
        <taxon>Eukaryota</taxon>
        <taxon>Sar</taxon>
        <taxon>Stramenopiles</taxon>
        <taxon>Ochrophyta</taxon>
        <taxon>Bolidophyceae</taxon>
        <taxon>Parmales</taxon>
        <taxon>Triparmaceae</taxon>
        <taxon>Triparma</taxon>
    </lineage>
</organism>
<evidence type="ECO:0000256" key="2">
    <source>
        <dbReference type="SAM" id="MobiDB-lite"/>
    </source>
</evidence>
<feature type="coiled-coil region" evidence="1">
    <location>
        <begin position="1583"/>
        <end position="1610"/>
    </location>
</feature>
<feature type="region of interest" description="Disordered" evidence="2">
    <location>
        <begin position="2272"/>
        <end position="2307"/>
    </location>
</feature>